<reference evidence="1 2" key="1">
    <citation type="journal article" date="2019" name="Commun. Biol.">
        <title>The bagworm genome reveals a unique fibroin gene that provides high tensile strength.</title>
        <authorList>
            <person name="Kono N."/>
            <person name="Nakamura H."/>
            <person name="Ohtoshi R."/>
            <person name="Tomita M."/>
            <person name="Numata K."/>
            <person name="Arakawa K."/>
        </authorList>
    </citation>
    <scope>NUCLEOTIDE SEQUENCE [LARGE SCALE GENOMIC DNA]</scope>
</reference>
<dbReference type="EMBL" id="BGZK01000945">
    <property type="protein sequence ID" value="GBP66000.1"/>
    <property type="molecule type" value="Genomic_DNA"/>
</dbReference>
<evidence type="ECO:0000313" key="2">
    <source>
        <dbReference type="Proteomes" id="UP000299102"/>
    </source>
</evidence>
<sequence length="80" mass="8749">MATKLGQTSSSLLYGARGKAVPIPNLFPTGESLEASVKMVCHRNQPFSIMERIWRSALGSSLAIPKSKIIVVYEVMVLNE</sequence>
<evidence type="ECO:0000313" key="1">
    <source>
        <dbReference type="EMBL" id="GBP66000.1"/>
    </source>
</evidence>
<protein>
    <submittedName>
        <fullName evidence="1">Uncharacterized protein</fullName>
    </submittedName>
</protein>
<keyword evidence="2" id="KW-1185">Reference proteome</keyword>
<dbReference type="AlphaFoldDB" id="A0A4C1XS52"/>
<proteinExistence type="predicted"/>
<organism evidence="1 2">
    <name type="scientific">Eumeta variegata</name>
    <name type="common">Bagworm moth</name>
    <name type="synonym">Eumeta japonica</name>
    <dbReference type="NCBI Taxonomy" id="151549"/>
    <lineage>
        <taxon>Eukaryota</taxon>
        <taxon>Metazoa</taxon>
        <taxon>Ecdysozoa</taxon>
        <taxon>Arthropoda</taxon>
        <taxon>Hexapoda</taxon>
        <taxon>Insecta</taxon>
        <taxon>Pterygota</taxon>
        <taxon>Neoptera</taxon>
        <taxon>Endopterygota</taxon>
        <taxon>Lepidoptera</taxon>
        <taxon>Glossata</taxon>
        <taxon>Ditrysia</taxon>
        <taxon>Tineoidea</taxon>
        <taxon>Psychidae</taxon>
        <taxon>Oiketicinae</taxon>
        <taxon>Eumeta</taxon>
    </lineage>
</organism>
<dbReference type="Proteomes" id="UP000299102">
    <property type="component" value="Unassembled WGS sequence"/>
</dbReference>
<accession>A0A4C1XS52</accession>
<comment type="caution">
    <text evidence="1">The sequence shown here is derived from an EMBL/GenBank/DDBJ whole genome shotgun (WGS) entry which is preliminary data.</text>
</comment>
<gene>
    <name evidence="1" type="ORF">EVAR_47500_1</name>
</gene>
<name>A0A4C1XS52_EUMVA</name>